<sequence>MCNAGLPLCRQDFLIPRRPDKTSTAEPTISKDTYLDAKIHRGHLLRGSRFRRRLSRLPCHSKLPTANRLAPAVPHRQTPPKKFVHASQQHLDDPA</sequence>
<evidence type="ECO:0000256" key="1">
    <source>
        <dbReference type="SAM" id="MobiDB-lite"/>
    </source>
</evidence>
<proteinExistence type="predicted"/>
<dbReference type="InParanoid" id="A0A7J6IKX2"/>
<reference evidence="2 3" key="2">
    <citation type="submission" date="2020-04" db="EMBL/GenBank/DDBJ databases">
        <title>Genome sequencing and assembly of multiple isolates from the Colletotrichum gloeosporioides species complex.</title>
        <authorList>
            <person name="Gan P."/>
            <person name="Shirasu K."/>
        </authorList>
    </citation>
    <scope>NUCLEOTIDE SEQUENCE [LARGE SCALE GENOMIC DNA]</scope>
    <source>
        <strain evidence="2 3">Nara gc5</strain>
    </source>
</reference>
<dbReference type="RefSeq" id="XP_066007499.1">
    <property type="nucleotide sequence ID" value="XM_066153226.1"/>
</dbReference>
<dbReference type="AlphaFoldDB" id="A0A7J6IKX2"/>
<dbReference type="GeneID" id="90980407"/>
<evidence type="ECO:0000313" key="2">
    <source>
        <dbReference type="EMBL" id="KAF4476793.1"/>
    </source>
</evidence>
<dbReference type="EMBL" id="ANPB02000009">
    <property type="protein sequence ID" value="KAF4476793.1"/>
    <property type="molecule type" value="Genomic_DNA"/>
</dbReference>
<accession>A0A7J6IKX2</accession>
<gene>
    <name evidence="2" type="ORF">CGGC5_v015259</name>
</gene>
<comment type="caution">
    <text evidence="2">The sequence shown here is derived from an EMBL/GenBank/DDBJ whole genome shotgun (WGS) entry which is preliminary data.</text>
</comment>
<feature type="region of interest" description="Disordered" evidence="1">
    <location>
        <begin position="56"/>
        <end position="95"/>
    </location>
</feature>
<organism evidence="2 3">
    <name type="scientific">Colletotrichum fructicola (strain Nara gc5)</name>
    <name type="common">Anthracnose fungus</name>
    <name type="synonym">Colletotrichum gloeosporioides (strain Nara gc5)</name>
    <dbReference type="NCBI Taxonomy" id="1213859"/>
    <lineage>
        <taxon>Eukaryota</taxon>
        <taxon>Fungi</taxon>
        <taxon>Dikarya</taxon>
        <taxon>Ascomycota</taxon>
        <taxon>Pezizomycotina</taxon>
        <taxon>Sordariomycetes</taxon>
        <taxon>Hypocreomycetidae</taxon>
        <taxon>Glomerellales</taxon>
        <taxon>Glomerellaceae</taxon>
        <taxon>Colletotrichum</taxon>
        <taxon>Colletotrichum gloeosporioides species complex</taxon>
    </lineage>
</organism>
<name>A0A7J6IKX2_COLFN</name>
<reference evidence="2 3" key="1">
    <citation type="submission" date="2012-08" db="EMBL/GenBank/DDBJ databases">
        <authorList>
            <person name="Gan P.H.P."/>
            <person name="Ikeda K."/>
            <person name="Irieda H."/>
            <person name="Narusaka M."/>
            <person name="O'Connell R.J."/>
            <person name="Narusaka Y."/>
            <person name="Takano Y."/>
            <person name="Kubo Y."/>
            <person name="Shirasu K."/>
        </authorList>
    </citation>
    <scope>NUCLEOTIDE SEQUENCE [LARGE SCALE GENOMIC DNA]</scope>
    <source>
        <strain evidence="2 3">Nara gc5</strain>
    </source>
</reference>
<keyword evidence="3" id="KW-1185">Reference proteome</keyword>
<protein>
    <submittedName>
        <fullName evidence="2">Uncharacterized protein</fullName>
    </submittedName>
</protein>
<dbReference type="Proteomes" id="UP000011096">
    <property type="component" value="Unassembled WGS sequence"/>
</dbReference>
<evidence type="ECO:0000313" key="3">
    <source>
        <dbReference type="Proteomes" id="UP000011096"/>
    </source>
</evidence>